<dbReference type="PANTHER" id="PTHR45640">
    <property type="entry name" value="HEAT SHOCK PROTEIN HSP-12.2-RELATED"/>
    <property type="match status" value="1"/>
</dbReference>
<name>A0A2G9T7X1_TELCI</name>
<dbReference type="SUPFAM" id="SSF49764">
    <property type="entry name" value="HSP20-like chaperones"/>
    <property type="match status" value="1"/>
</dbReference>
<evidence type="ECO:0000256" key="2">
    <source>
        <dbReference type="RuleBase" id="RU003616"/>
    </source>
</evidence>
<dbReference type="InterPro" id="IPR001436">
    <property type="entry name" value="Alpha-crystallin/sHSP_animal"/>
</dbReference>
<dbReference type="OrthoDB" id="1431247at2759"/>
<dbReference type="InterPro" id="IPR008978">
    <property type="entry name" value="HSP20-like_chaperone"/>
</dbReference>
<dbReference type="GO" id="GO:0005737">
    <property type="term" value="C:cytoplasm"/>
    <property type="evidence" value="ECO:0007669"/>
    <property type="project" value="TreeGrafter"/>
</dbReference>
<proteinExistence type="inferred from homology"/>
<feature type="domain" description="SHSP" evidence="3">
    <location>
        <begin position="72"/>
        <end position="133"/>
    </location>
</feature>
<dbReference type="GO" id="GO:0051082">
    <property type="term" value="F:unfolded protein binding"/>
    <property type="evidence" value="ECO:0007669"/>
    <property type="project" value="TreeGrafter"/>
</dbReference>
<reference evidence="4 5" key="1">
    <citation type="submission" date="2015-09" db="EMBL/GenBank/DDBJ databases">
        <title>Draft genome of the parasitic nematode Teladorsagia circumcincta isolate WARC Sus (inbred).</title>
        <authorList>
            <person name="Mitreva M."/>
        </authorList>
    </citation>
    <scope>NUCLEOTIDE SEQUENCE [LARGE SCALE GENOMIC DNA]</scope>
    <source>
        <strain evidence="4 5">S</strain>
    </source>
</reference>
<dbReference type="InterPro" id="IPR002068">
    <property type="entry name" value="A-crystallin/Hsp20_dom"/>
</dbReference>
<sequence>MLETPFSSLLIYHPVGFFWIFREPSHPPHPVTGRSVIRVGVALRDNEAPAKQQTTSAPEYSRRSSSMVIKGSADLLLITPFVSRAIVDDDKKFAICLDVSQFRPEELNVHLEGRELTIKGKQEHKTESGAIHR</sequence>
<dbReference type="PROSITE" id="PS01031">
    <property type="entry name" value="SHSP"/>
    <property type="match status" value="1"/>
</dbReference>
<gene>
    <name evidence="4" type="ORF">TELCIR_24586</name>
</gene>
<evidence type="ECO:0000313" key="5">
    <source>
        <dbReference type="Proteomes" id="UP000230423"/>
    </source>
</evidence>
<evidence type="ECO:0000313" key="4">
    <source>
        <dbReference type="EMBL" id="PIO54059.1"/>
    </source>
</evidence>
<dbReference type="GO" id="GO:0009408">
    <property type="term" value="P:response to heat"/>
    <property type="evidence" value="ECO:0007669"/>
    <property type="project" value="TreeGrafter"/>
</dbReference>
<dbReference type="CDD" id="cd06526">
    <property type="entry name" value="metazoan_ACD"/>
    <property type="match status" value="1"/>
</dbReference>
<keyword evidence="5" id="KW-1185">Reference proteome</keyword>
<evidence type="ECO:0000256" key="1">
    <source>
        <dbReference type="PROSITE-ProRule" id="PRU00285"/>
    </source>
</evidence>
<dbReference type="AlphaFoldDB" id="A0A2G9T7X1"/>
<protein>
    <recommendedName>
        <fullName evidence="3">SHSP domain-containing protein</fullName>
    </recommendedName>
</protein>
<dbReference type="GO" id="GO:0042026">
    <property type="term" value="P:protein refolding"/>
    <property type="evidence" value="ECO:0007669"/>
    <property type="project" value="TreeGrafter"/>
</dbReference>
<organism evidence="4 5">
    <name type="scientific">Teladorsagia circumcincta</name>
    <name type="common">Brown stomach worm</name>
    <name type="synonym">Ostertagia circumcincta</name>
    <dbReference type="NCBI Taxonomy" id="45464"/>
    <lineage>
        <taxon>Eukaryota</taxon>
        <taxon>Metazoa</taxon>
        <taxon>Ecdysozoa</taxon>
        <taxon>Nematoda</taxon>
        <taxon>Chromadorea</taxon>
        <taxon>Rhabditida</taxon>
        <taxon>Rhabditina</taxon>
        <taxon>Rhabditomorpha</taxon>
        <taxon>Strongyloidea</taxon>
        <taxon>Trichostrongylidae</taxon>
        <taxon>Teladorsagia</taxon>
    </lineage>
</organism>
<dbReference type="GO" id="GO:0005634">
    <property type="term" value="C:nucleus"/>
    <property type="evidence" value="ECO:0007669"/>
    <property type="project" value="TreeGrafter"/>
</dbReference>
<dbReference type="EMBL" id="KZ402236">
    <property type="protein sequence ID" value="PIO54059.1"/>
    <property type="molecule type" value="Genomic_DNA"/>
</dbReference>
<dbReference type="Pfam" id="PF00011">
    <property type="entry name" value="HSP20"/>
    <property type="match status" value="1"/>
</dbReference>
<dbReference type="Proteomes" id="UP000230423">
    <property type="component" value="Unassembled WGS sequence"/>
</dbReference>
<accession>A0A2G9T7X1</accession>
<comment type="similarity">
    <text evidence="1 2">Belongs to the small heat shock protein (HSP20) family.</text>
</comment>
<dbReference type="Gene3D" id="2.60.40.790">
    <property type="match status" value="1"/>
</dbReference>
<dbReference type="PANTHER" id="PTHR45640:SF32">
    <property type="entry name" value="STRESS-INDUCED PROTEIN 1"/>
    <property type="match status" value="1"/>
</dbReference>
<evidence type="ECO:0000259" key="3">
    <source>
        <dbReference type="PROSITE" id="PS01031"/>
    </source>
</evidence>
<dbReference type="GO" id="GO:0036498">
    <property type="term" value="P:IRE1-mediated unfolded protein response"/>
    <property type="evidence" value="ECO:0007669"/>
    <property type="project" value="TreeGrafter"/>
</dbReference>